<dbReference type="SUPFAM" id="SSF88697">
    <property type="entry name" value="PUA domain-like"/>
    <property type="match status" value="1"/>
</dbReference>
<proteinExistence type="predicted"/>
<feature type="domain" description="ASCH" evidence="1">
    <location>
        <begin position="10"/>
        <end position="135"/>
    </location>
</feature>
<dbReference type="AlphaFoldDB" id="A0A1T4Y7A9"/>
<dbReference type="RefSeq" id="WP_078714611.1">
    <property type="nucleotide sequence ID" value="NZ_FUYG01000006.1"/>
</dbReference>
<evidence type="ECO:0000313" key="2">
    <source>
        <dbReference type="EMBL" id="SKA97606.1"/>
    </source>
</evidence>
<dbReference type="SMART" id="SM01022">
    <property type="entry name" value="ASCH"/>
    <property type="match status" value="1"/>
</dbReference>
<dbReference type="PANTHER" id="PTHR39203">
    <property type="entry name" value="CYTOPLASMIC PROTEIN-RELATED"/>
    <property type="match status" value="1"/>
</dbReference>
<reference evidence="3" key="1">
    <citation type="submission" date="2017-02" db="EMBL/GenBank/DDBJ databases">
        <authorList>
            <person name="Varghese N."/>
            <person name="Submissions S."/>
        </authorList>
    </citation>
    <scope>NUCLEOTIDE SEQUENCE [LARGE SCALE GENOMIC DNA]</scope>
    <source>
        <strain evidence="3">VKM Ac-2052</strain>
    </source>
</reference>
<dbReference type="PIRSF" id="PIRSF021320">
    <property type="entry name" value="DUF984"/>
    <property type="match status" value="1"/>
</dbReference>
<sequence length="135" mass="15083">MTDELPTIEFAFPGELRDRIIAAIESGAKTATSSLVREYEIDKDPLPVAGFRGAVLDSNGARIFTIETTRVDVVELHHVPLRHALAEGEGYESVADWRAGHERFWRSPEMRAVLGSDFDLNDNSLVVLEQFEVVE</sequence>
<dbReference type="Gene3D" id="3.10.400.10">
    <property type="entry name" value="Sulfate adenylyltransferase"/>
    <property type="match status" value="1"/>
</dbReference>
<protein>
    <submittedName>
        <fullName evidence="2">Uncharacterized protein YhfF</fullName>
    </submittedName>
</protein>
<name>A0A1T4Y7A9_9MICO</name>
<gene>
    <name evidence="2" type="ORF">SAMN06295879_2397</name>
</gene>
<dbReference type="Proteomes" id="UP000189735">
    <property type="component" value="Unassembled WGS sequence"/>
</dbReference>
<evidence type="ECO:0000259" key="1">
    <source>
        <dbReference type="SMART" id="SM01022"/>
    </source>
</evidence>
<dbReference type="InterPro" id="IPR015947">
    <property type="entry name" value="PUA-like_sf"/>
</dbReference>
<dbReference type="EMBL" id="FUYG01000006">
    <property type="protein sequence ID" value="SKA97606.1"/>
    <property type="molecule type" value="Genomic_DNA"/>
</dbReference>
<organism evidence="2 3">
    <name type="scientific">Agreia bicolorata</name>
    <dbReference type="NCBI Taxonomy" id="110935"/>
    <lineage>
        <taxon>Bacteria</taxon>
        <taxon>Bacillati</taxon>
        <taxon>Actinomycetota</taxon>
        <taxon>Actinomycetes</taxon>
        <taxon>Micrococcales</taxon>
        <taxon>Microbacteriaceae</taxon>
        <taxon>Agreia</taxon>
    </lineage>
</organism>
<dbReference type="InterPro" id="IPR007374">
    <property type="entry name" value="ASCH_domain"/>
</dbReference>
<accession>A0A1T4Y7A9</accession>
<dbReference type="InterPro" id="IPR009326">
    <property type="entry name" value="DUF984"/>
</dbReference>
<dbReference type="PANTHER" id="PTHR39203:SF1">
    <property type="entry name" value="CYTOPLASMIC PROTEIN"/>
    <property type="match status" value="1"/>
</dbReference>
<dbReference type="Pfam" id="PF04266">
    <property type="entry name" value="ASCH"/>
    <property type="match status" value="1"/>
</dbReference>
<evidence type="ECO:0000313" key="3">
    <source>
        <dbReference type="Proteomes" id="UP000189735"/>
    </source>
</evidence>